<feature type="transmembrane region" description="Helical" evidence="1">
    <location>
        <begin position="107"/>
        <end position="124"/>
    </location>
</feature>
<dbReference type="PATRIC" id="fig|324602.8.peg.4326"/>
<dbReference type="STRING" id="324602.Caur_3853"/>
<evidence type="ECO:0000256" key="1">
    <source>
        <dbReference type="SAM" id="Phobius"/>
    </source>
</evidence>
<keyword evidence="1" id="KW-0812">Transmembrane</keyword>
<feature type="transmembrane region" description="Helical" evidence="1">
    <location>
        <begin position="56"/>
        <end position="73"/>
    </location>
</feature>
<reference evidence="3" key="1">
    <citation type="journal article" date="2011" name="BMC Genomics">
        <title>Complete genome sequence of the filamentous anoxygenic phototrophic bacterium Chloroflexus aurantiacus.</title>
        <authorList>
            <person name="Tang K.H."/>
            <person name="Barry K."/>
            <person name="Chertkov O."/>
            <person name="Dalin E."/>
            <person name="Han C.S."/>
            <person name="Hauser L.J."/>
            <person name="Honchak B.M."/>
            <person name="Karbach L.E."/>
            <person name="Land M.L."/>
            <person name="Lapidus A."/>
            <person name="Larimer F.W."/>
            <person name="Mikhailova N."/>
            <person name="Pitluck S."/>
            <person name="Pierson B.K."/>
            <person name="Blankenship R.E."/>
        </authorList>
    </citation>
    <scope>NUCLEOTIDE SEQUENCE [LARGE SCALE GENOMIC DNA]</scope>
    <source>
        <strain evidence="3">ATCC 29366 / DSM 635 / J-10-fl</strain>
    </source>
</reference>
<evidence type="ECO:0008006" key="4">
    <source>
        <dbReference type="Google" id="ProtNLM"/>
    </source>
</evidence>
<dbReference type="EMBL" id="CP000909">
    <property type="protein sequence ID" value="ABY37030.1"/>
    <property type="molecule type" value="Genomic_DNA"/>
</dbReference>
<organism evidence="2 3">
    <name type="scientific">Chloroflexus aurantiacus (strain ATCC 29366 / DSM 635 / J-10-fl)</name>
    <dbReference type="NCBI Taxonomy" id="324602"/>
    <lineage>
        <taxon>Bacteria</taxon>
        <taxon>Bacillati</taxon>
        <taxon>Chloroflexota</taxon>
        <taxon>Chloroflexia</taxon>
        <taxon>Chloroflexales</taxon>
        <taxon>Chloroflexineae</taxon>
        <taxon>Chloroflexaceae</taxon>
        <taxon>Chloroflexus</taxon>
    </lineage>
</organism>
<accession>A9WCR8</accession>
<keyword evidence="1" id="KW-0472">Membrane</keyword>
<sequence>MSEWLTLLLNASLNLLVAIIIVRGIYYTTTPERHFAFAFLAFNVVTFFVLSVLGNIELSLGIGFGLFAIFSVLRYRTEEMPIREMTYLFTMIALPVMNASLLNNGFLELFILANGLVATILFWLERGWGFRQDSQLRVTYDRIELLAPRRRAELIADLRSRTGLPVYQVTVGKVDLVRDSAELILTYQLQARADFVTVSAASRVDQTPRMSERSQ</sequence>
<dbReference type="eggNOG" id="ENOG50308PC">
    <property type="taxonomic scope" value="Bacteria"/>
</dbReference>
<dbReference type="RefSeq" id="WP_012259683.1">
    <property type="nucleotide sequence ID" value="NC_010175.1"/>
</dbReference>
<feature type="transmembrane region" description="Helical" evidence="1">
    <location>
        <begin position="33"/>
        <end position="50"/>
    </location>
</feature>
<dbReference type="HOGENOM" id="CLU_080080_1_0_0"/>
<dbReference type="AlphaFoldDB" id="A9WCR8"/>
<evidence type="ECO:0000313" key="2">
    <source>
        <dbReference type="EMBL" id="ABY37030.1"/>
    </source>
</evidence>
<protein>
    <recommendedName>
        <fullName evidence="4">DUF4956 domain-containing protein</fullName>
    </recommendedName>
</protein>
<dbReference type="Pfam" id="PF16316">
    <property type="entry name" value="DUF4956"/>
    <property type="match status" value="1"/>
</dbReference>
<proteinExistence type="predicted"/>
<gene>
    <name evidence="2" type="ordered locus">Caur_3853</name>
</gene>
<dbReference type="KEGG" id="cau:Caur_3853"/>
<dbReference type="InParanoid" id="A9WCR8"/>
<dbReference type="EnsemblBacteria" id="ABY37030">
    <property type="protein sequence ID" value="ABY37030"/>
    <property type="gene ID" value="Caur_3853"/>
</dbReference>
<feature type="transmembrane region" description="Helical" evidence="1">
    <location>
        <begin position="6"/>
        <end position="26"/>
    </location>
</feature>
<dbReference type="InterPro" id="IPR032531">
    <property type="entry name" value="DUF4956"/>
</dbReference>
<keyword evidence="1" id="KW-1133">Transmembrane helix</keyword>
<dbReference type="Proteomes" id="UP000002008">
    <property type="component" value="Chromosome"/>
</dbReference>
<evidence type="ECO:0000313" key="3">
    <source>
        <dbReference type="Proteomes" id="UP000002008"/>
    </source>
</evidence>
<keyword evidence="3" id="KW-1185">Reference proteome</keyword>
<name>A9WCR8_CHLAA</name>